<name>A0ABZ3CAS4_9ACTN</name>
<proteinExistence type="predicted"/>
<keyword evidence="2" id="KW-1185">Reference proteome</keyword>
<organism evidence="1 2">
    <name type="scientific">Propioniciclava soli</name>
    <dbReference type="NCBI Taxonomy" id="2775081"/>
    <lineage>
        <taxon>Bacteria</taxon>
        <taxon>Bacillati</taxon>
        <taxon>Actinomycetota</taxon>
        <taxon>Actinomycetes</taxon>
        <taxon>Propionibacteriales</taxon>
        <taxon>Propionibacteriaceae</taxon>
        <taxon>Propioniciclava</taxon>
    </lineage>
</organism>
<gene>
    <name evidence="1" type="ORF">PCC79_06820</name>
</gene>
<reference evidence="1 2" key="1">
    <citation type="journal article" date="2023" name="Environ Microbiome">
        <title>A coral-associated actinobacterium mitigates coral bleaching under heat stress.</title>
        <authorList>
            <person name="Li J."/>
            <person name="Zou Y."/>
            <person name="Li Q."/>
            <person name="Zhang J."/>
            <person name="Bourne D.G."/>
            <person name="Lyu Y."/>
            <person name="Liu C."/>
            <person name="Zhang S."/>
        </authorList>
    </citation>
    <scope>NUCLEOTIDE SEQUENCE [LARGE SCALE GENOMIC DNA]</scope>
    <source>
        <strain evidence="1 2">SCSIO 13291</strain>
    </source>
</reference>
<dbReference type="EMBL" id="CP115965">
    <property type="protein sequence ID" value="WZW99895.1"/>
    <property type="molecule type" value="Genomic_DNA"/>
</dbReference>
<dbReference type="RefSeq" id="WP_232548185.1">
    <property type="nucleotide sequence ID" value="NZ_CP115965.1"/>
</dbReference>
<accession>A0ABZ3CAS4</accession>
<evidence type="ECO:0000313" key="2">
    <source>
        <dbReference type="Proteomes" id="UP001434337"/>
    </source>
</evidence>
<evidence type="ECO:0008006" key="3">
    <source>
        <dbReference type="Google" id="ProtNLM"/>
    </source>
</evidence>
<dbReference type="Proteomes" id="UP001434337">
    <property type="component" value="Chromosome"/>
</dbReference>
<evidence type="ECO:0000313" key="1">
    <source>
        <dbReference type="EMBL" id="WZW99895.1"/>
    </source>
</evidence>
<protein>
    <recommendedName>
        <fullName evidence="3">SRPBCC family protein</fullName>
    </recommendedName>
</protein>
<sequence length="168" mass="18670">MKLFPERLDAATRQRLADHVGGRPRVLAWGRAETGAVVALPDRLCVPGTNGGWDDVPWHDVLHGGWDDEGKALRWTRLSTSEQQAVVLGEPGSLPEVFRERVEATFLFSQVVHPRPGKAITITARRNLADGDARILWTAHPARGVRMDAETLAFAEQELARLRAEYAF</sequence>